<protein>
    <submittedName>
        <fullName evidence="1">Uncharacterized protein</fullName>
    </submittedName>
</protein>
<sequence>MEHAFGLLRKGTPSQSFRKICSDFQRLFGGSSSEGPYTVCRKSQSRAITYYLRSGQIREKILKYQKDVNVLRERLTHLIDNGVRKAGASLELTPDSDDIPEFEEKAEKLTLSQYRNWASGTQLKPSLLWKSFLAEVCHIKAVFEAVRSCSGCKLARLDLALTMKWRFAIEVGNWSGTWPVNELYLFVDHLIQKPIGHNAPKEPLALPHLNYSYTESTIFYD</sequence>
<dbReference type="OrthoDB" id="2924458at2759"/>
<organism evidence="1 2">
    <name type="scientific">Sphaerobolus stellatus (strain SS14)</name>
    <dbReference type="NCBI Taxonomy" id="990650"/>
    <lineage>
        <taxon>Eukaryota</taxon>
        <taxon>Fungi</taxon>
        <taxon>Dikarya</taxon>
        <taxon>Basidiomycota</taxon>
        <taxon>Agaricomycotina</taxon>
        <taxon>Agaricomycetes</taxon>
        <taxon>Phallomycetidae</taxon>
        <taxon>Geastrales</taxon>
        <taxon>Sphaerobolaceae</taxon>
        <taxon>Sphaerobolus</taxon>
    </lineage>
</organism>
<proteinExistence type="predicted"/>
<dbReference type="HOGENOM" id="CLU_1251378_0_0_1"/>
<evidence type="ECO:0000313" key="1">
    <source>
        <dbReference type="EMBL" id="KIJ42307.1"/>
    </source>
</evidence>
<keyword evidence="2" id="KW-1185">Reference proteome</keyword>
<accession>A0A0C9VKT5</accession>
<reference evidence="1 2" key="1">
    <citation type="submission" date="2014-06" db="EMBL/GenBank/DDBJ databases">
        <title>Evolutionary Origins and Diversification of the Mycorrhizal Mutualists.</title>
        <authorList>
            <consortium name="DOE Joint Genome Institute"/>
            <consortium name="Mycorrhizal Genomics Consortium"/>
            <person name="Kohler A."/>
            <person name="Kuo A."/>
            <person name="Nagy L.G."/>
            <person name="Floudas D."/>
            <person name="Copeland A."/>
            <person name="Barry K.W."/>
            <person name="Cichocki N."/>
            <person name="Veneault-Fourrey C."/>
            <person name="LaButti K."/>
            <person name="Lindquist E.A."/>
            <person name="Lipzen A."/>
            <person name="Lundell T."/>
            <person name="Morin E."/>
            <person name="Murat C."/>
            <person name="Riley R."/>
            <person name="Ohm R."/>
            <person name="Sun H."/>
            <person name="Tunlid A."/>
            <person name="Henrissat B."/>
            <person name="Grigoriev I.V."/>
            <person name="Hibbett D.S."/>
            <person name="Martin F."/>
        </authorList>
    </citation>
    <scope>NUCLEOTIDE SEQUENCE [LARGE SCALE GENOMIC DNA]</scope>
    <source>
        <strain evidence="1 2">SS14</strain>
    </source>
</reference>
<dbReference type="EMBL" id="KN837131">
    <property type="protein sequence ID" value="KIJ42307.1"/>
    <property type="molecule type" value="Genomic_DNA"/>
</dbReference>
<gene>
    <name evidence="1" type="ORF">M422DRAFT_254718</name>
</gene>
<evidence type="ECO:0000313" key="2">
    <source>
        <dbReference type="Proteomes" id="UP000054279"/>
    </source>
</evidence>
<dbReference type="Proteomes" id="UP000054279">
    <property type="component" value="Unassembled WGS sequence"/>
</dbReference>
<dbReference type="AlphaFoldDB" id="A0A0C9VKT5"/>
<name>A0A0C9VKT5_SPHS4</name>